<evidence type="ECO:0000256" key="7">
    <source>
        <dbReference type="ARBA" id="ARBA00023224"/>
    </source>
</evidence>
<dbReference type="AlphaFoldDB" id="A0A815X8A2"/>
<proteinExistence type="predicted"/>
<dbReference type="InterPro" id="IPR017452">
    <property type="entry name" value="GPCR_Rhodpsn_7TM"/>
</dbReference>
<feature type="transmembrane region" description="Helical" evidence="8">
    <location>
        <begin position="190"/>
        <end position="218"/>
    </location>
</feature>
<organism evidence="10 12">
    <name type="scientific">Didymodactylos carnosus</name>
    <dbReference type="NCBI Taxonomy" id="1234261"/>
    <lineage>
        <taxon>Eukaryota</taxon>
        <taxon>Metazoa</taxon>
        <taxon>Spiralia</taxon>
        <taxon>Gnathifera</taxon>
        <taxon>Rotifera</taxon>
        <taxon>Eurotatoria</taxon>
        <taxon>Bdelloidea</taxon>
        <taxon>Philodinida</taxon>
        <taxon>Philodinidae</taxon>
        <taxon>Didymodactylos</taxon>
    </lineage>
</organism>
<feature type="transmembrane region" description="Helical" evidence="8">
    <location>
        <begin position="52"/>
        <end position="74"/>
    </location>
</feature>
<dbReference type="EMBL" id="CAJNOQ010027522">
    <property type="protein sequence ID" value="CAF1554226.1"/>
    <property type="molecule type" value="Genomic_DNA"/>
</dbReference>
<feature type="domain" description="G-protein coupled receptors family 1 profile" evidence="9">
    <location>
        <begin position="1"/>
        <end position="254"/>
    </location>
</feature>
<evidence type="ECO:0000256" key="3">
    <source>
        <dbReference type="ARBA" id="ARBA00022989"/>
    </source>
</evidence>
<dbReference type="OrthoDB" id="9992193at2759"/>
<feature type="transmembrane region" description="Helical" evidence="8">
    <location>
        <begin position="95"/>
        <end position="120"/>
    </location>
</feature>
<evidence type="ECO:0000256" key="6">
    <source>
        <dbReference type="ARBA" id="ARBA00023170"/>
    </source>
</evidence>
<accession>A0A815X8A2</accession>
<evidence type="ECO:0000256" key="4">
    <source>
        <dbReference type="ARBA" id="ARBA00023040"/>
    </source>
</evidence>
<name>A0A815X8A2_9BILA</name>
<dbReference type="GO" id="GO:0004930">
    <property type="term" value="F:G protein-coupled receptor activity"/>
    <property type="evidence" value="ECO:0007669"/>
    <property type="project" value="UniProtKB-KW"/>
</dbReference>
<evidence type="ECO:0000313" key="11">
    <source>
        <dbReference type="EMBL" id="CAF4415411.1"/>
    </source>
</evidence>
<dbReference type="GO" id="GO:0005886">
    <property type="term" value="C:plasma membrane"/>
    <property type="evidence" value="ECO:0007669"/>
    <property type="project" value="TreeGrafter"/>
</dbReference>
<dbReference type="Pfam" id="PF00001">
    <property type="entry name" value="7tm_1"/>
    <property type="match status" value="1"/>
</dbReference>
<evidence type="ECO:0000256" key="5">
    <source>
        <dbReference type="ARBA" id="ARBA00023136"/>
    </source>
</evidence>
<sequence length="305" mass="35322">MKRFSCAFYFIFLAIFDQTALLVWTVNRLTRELTDVQLRNRNDILCKLYLLLFYYSAQAAIWMLVLATFDRLYFTLKIWRKTFIFGSNFSLNRRSYLILSLPVVLIALLCSNAILFGSSIQYFPDTNETACIIINKKINSAYAVIDFCVYAIVPSLCMLTGDSIILWIIRKSRSRVHVNVNSSNHYQYDIHLSLVLVAISVIFLIIATPYNILVLMYNFKLFNPDETTIIIYDTAYDLAGLLSCVTHAMHFYLFILISKSIRKQFTLLVLSFIRYLSVGHANVRRRLTLQNKPSSIISSTQIRQT</sequence>
<evidence type="ECO:0000256" key="1">
    <source>
        <dbReference type="ARBA" id="ARBA00004141"/>
    </source>
</evidence>
<dbReference type="EMBL" id="CAJOBC010093220">
    <property type="protein sequence ID" value="CAF4415411.1"/>
    <property type="molecule type" value="Genomic_DNA"/>
</dbReference>
<keyword evidence="4" id="KW-0297">G-protein coupled receptor</keyword>
<evidence type="ECO:0000313" key="10">
    <source>
        <dbReference type="EMBL" id="CAF1554226.1"/>
    </source>
</evidence>
<gene>
    <name evidence="10" type="ORF">GPM918_LOCUS39387</name>
    <name evidence="11" type="ORF">SRO942_LOCUS40257</name>
</gene>
<comment type="caution">
    <text evidence="10">The sequence shown here is derived from an EMBL/GenBank/DDBJ whole genome shotgun (WGS) entry which is preliminary data.</text>
</comment>
<keyword evidence="12" id="KW-1185">Reference proteome</keyword>
<evidence type="ECO:0000259" key="9">
    <source>
        <dbReference type="PROSITE" id="PS50262"/>
    </source>
</evidence>
<comment type="subcellular location">
    <subcellularLocation>
        <location evidence="1">Membrane</location>
        <topology evidence="1">Multi-pass membrane protein</topology>
    </subcellularLocation>
</comment>
<keyword evidence="7" id="KW-0807">Transducer</keyword>
<keyword evidence="5 8" id="KW-0472">Membrane</keyword>
<dbReference type="PROSITE" id="PS50262">
    <property type="entry name" value="G_PROTEIN_RECEP_F1_2"/>
    <property type="match status" value="1"/>
</dbReference>
<evidence type="ECO:0000313" key="12">
    <source>
        <dbReference type="Proteomes" id="UP000663829"/>
    </source>
</evidence>
<keyword evidence="6" id="KW-0675">Receptor</keyword>
<dbReference type="Gene3D" id="1.20.1070.10">
    <property type="entry name" value="Rhodopsin 7-helix transmembrane proteins"/>
    <property type="match status" value="1"/>
</dbReference>
<feature type="transmembrane region" description="Helical" evidence="8">
    <location>
        <begin position="140"/>
        <end position="169"/>
    </location>
</feature>
<keyword evidence="3 8" id="KW-1133">Transmembrane helix</keyword>
<dbReference type="Proteomes" id="UP000681722">
    <property type="component" value="Unassembled WGS sequence"/>
</dbReference>
<evidence type="ECO:0000256" key="2">
    <source>
        <dbReference type="ARBA" id="ARBA00022692"/>
    </source>
</evidence>
<evidence type="ECO:0000256" key="8">
    <source>
        <dbReference type="SAM" id="Phobius"/>
    </source>
</evidence>
<feature type="transmembrane region" description="Helical" evidence="8">
    <location>
        <begin position="238"/>
        <end position="257"/>
    </location>
</feature>
<dbReference type="CDD" id="cd00637">
    <property type="entry name" value="7tm_classA_rhodopsin-like"/>
    <property type="match status" value="1"/>
</dbReference>
<dbReference type="Proteomes" id="UP000663829">
    <property type="component" value="Unassembled WGS sequence"/>
</dbReference>
<dbReference type="PANTHER" id="PTHR24243">
    <property type="entry name" value="G-PROTEIN COUPLED RECEPTOR"/>
    <property type="match status" value="1"/>
</dbReference>
<keyword evidence="2 8" id="KW-0812">Transmembrane</keyword>
<dbReference type="PANTHER" id="PTHR24243:SF230">
    <property type="entry name" value="G-PROTEIN COUPLED RECEPTORS FAMILY 1 PROFILE DOMAIN-CONTAINING PROTEIN"/>
    <property type="match status" value="1"/>
</dbReference>
<reference evidence="10" key="1">
    <citation type="submission" date="2021-02" db="EMBL/GenBank/DDBJ databases">
        <authorList>
            <person name="Nowell W R."/>
        </authorList>
    </citation>
    <scope>NUCLEOTIDE SEQUENCE</scope>
</reference>
<dbReference type="SUPFAM" id="SSF81321">
    <property type="entry name" value="Family A G protein-coupled receptor-like"/>
    <property type="match status" value="1"/>
</dbReference>
<dbReference type="InterPro" id="IPR000276">
    <property type="entry name" value="GPCR_Rhodpsn"/>
</dbReference>
<protein>
    <recommendedName>
        <fullName evidence="9">G-protein coupled receptors family 1 profile domain-containing protein</fullName>
    </recommendedName>
</protein>